<dbReference type="AlphaFoldDB" id="A0AA38XZR2"/>
<dbReference type="PANTHER" id="PTHR46300">
    <property type="entry name" value="P450, PUTATIVE (EUROFUNG)-RELATED-RELATED"/>
    <property type="match status" value="1"/>
</dbReference>
<keyword evidence="6" id="KW-0503">Monooxygenase</keyword>
<dbReference type="EMBL" id="JAPDRN010000063">
    <property type="protein sequence ID" value="KAJ9630252.1"/>
    <property type="molecule type" value="Genomic_DNA"/>
</dbReference>
<proteinExistence type="inferred from homology"/>
<feature type="binding site" description="axial binding residue" evidence="7">
    <location>
        <position position="441"/>
    </location>
    <ligand>
        <name>heme</name>
        <dbReference type="ChEBI" id="CHEBI:30413"/>
    </ligand>
    <ligandPart>
        <name>Fe</name>
        <dbReference type="ChEBI" id="CHEBI:18248"/>
    </ligandPart>
</feature>
<dbReference type="Pfam" id="PF25542">
    <property type="entry name" value="zf-CCCH_12"/>
    <property type="match status" value="1"/>
</dbReference>
<dbReference type="GO" id="GO:0016705">
    <property type="term" value="F:oxidoreductase activity, acting on paired donors, with incorporation or reduction of molecular oxygen"/>
    <property type="evidence" value="ECO:0007669"/>
    <property type="project" value="InterPro"/>
</dbReference>
<evidence type="ECO:0000256" key="4">
    <source>
        <dbReference type="ARBA" id="ARBA00023002"/>
    </source>
</evidence>
<dbReference type="Proteomes" id="UP001172681">
    <property type="component" value="Unassembled WGS sequence"/>
</dbReference>
<keyword evidence="8" id="KW-0862">Zinc</keyword>
<dbReference type="InterPro" id="IPR057683">
    <property type="entry name" value="DUF7923"/>
</dbReference>
<evidence type="ECO:0000313" key="11">
    <source>
        <dbReference type="EMBL" id="KAJ9630252.1"/>
    </source>
</evidence>
<evidence type="ECO:0000313" key="12">
    <source>
        <dbReference type="Proteomes" id="UP001172681"/>
    </source>
</evidence>
<dbReference type="Pfam" id="PF25543">
    <property type="entry name" value="zf-CCCH_tandem"/>
    <property type="match status" value="1"/>
</dbReference>
<evidence type="ECO:0000256" key="5">
    <source>
        <dbReference type="ARBA" id="ARBA00023004"/>
    </source>
</evidence>
<evidence type="ECO:0000256" key="3">
    <source>
        <dbReference type="ARBA" id="ARBA00022723"/>
    </source>
</evidence>
<evidence type="ECO:0000256" key="1">
    <source>
        <dbReference type="ARBA" id="ARBA00001971"/>
    </source>
</evidence>
<keyword evidence="4" id="KW-0560">Oxidoreductase</keyword>
<dbReference type="InterPro" id="IPR001128">
    <property type="entry name" value="Cyt_P450"/>
</dbReference>
<dbReference type="InterPro" id="IPR002401">
    <property type="entry name" value="Cyt_P450_E_grp-I"/>
</dbReference>
<dbReference type="PRINTS" id="PR00463">
    <property type="entry name" value="EP450I"/>
</dbReference>
<feature type="region of interest" description="Disordered" evidence="9">
    <location>
        <begin position="785"/>
        <end position="806"/>
    </location>
</feature>
<dbReference type="PANTHER" id="PTHR46300:SF2">
    <property type="entry name" value="CYTOCHROME P450 MONOOXYGENASE ALNH-RELATED"/>
    <property type="match status" value="1"/>
</dbReference>
<keyword evidence="7" id="KW-0349">Heme</keyword>
<dbReference type="PROSITE" id="PS50103">
    <property type="entry name" value="ZF_C3H1"/>
    <property type="match status" value="1"/>
</dbReference>
<dbReference type="SUPFAM" id="SSF48264">
    <property type="entry name" value="Cytochrome P450"/>
    <property type="match status" value="1"/>
</dbReference>
<protein>
    <recommendedName>
        <fullName evidence="10">C3H1-type domain-containing protein</fullName>
    </recommendedName>
</protein>
<gene>
    <name evidence="11" type="ORF">H2204_008613</name>
</gene>
<keyword evidence="8" id="KW-0863">Zinc-finger</keyword>
<comment type="cofactor">
    <cofactor evidence="1 7">
        <name>heme</name>
        <dbReference type="ChEBI" id="CHEBI:30413"/>
    </cofactor>
</comment>
<dbReference type="Pfam" id="PF00067">
    <property type="entry name" value="p450"/>
    <property type="match status" value="1"/>
</dbReference>
<name>A0AA38XZR2_9EURO</name>
<dbReference type="InterPro" id="IPR036396">
    <property type="entry name" value="Cyt_P450_sf"/>
</dbReference>
<keyword evidence="5 7" id="KW-0408">Iron</keyword>
<dbReference type="InterPro" id="IPR057654">
    <property type="entry name" value="Znf-CCCH_tandem"/>
</dbReference>
<feature type="zinc finger region" description="C3H1-type" evidence="8">
    <location>
        <begin position="834"/>
        <end position="862"/>
    </location>
</feature>
<dbReference type="InterPro" id="IPR050364">
    <property type="entry name" value="Cytochrome_P450_fung"/>
</dbReference>
<dbReference type="Gene3D" id="1.10.630.10">
    <property type="entry name" value="Cytochrome P450"/>
    <property type="match status" value="1"/>
</dbReference>
<dbReference type="InterPro" id="IPR000571">
    <property type="entry name" value="Znf_CCCH"/>
</dbReference>
<dbReference type="GO" id="GO:0008270">
    <property type="term" value="F:zinc ion binding"/>
    <property type="evidence" value="ECO:0007669"/>
    <property type="project" value="UniProtKB-KW"/>
</dbReference>
<keyword evidence="3 7" id="KW-0479">Metal-binding</keyword>
<feature type="domain" description="C3H1-type" evidence="10">
    <location>
        <begin position="834"/>
        <end position="862"/>
    </location>
</feature>
<evidence type="ECO:0000256" key="6">
    <source>
        <dbReference type="ARBA" id="ARBA00023033"/>
    </source>
</evidence>
<dbReference type="Pfam" id="PF25540">
    <property type="entry name" value="DUF7923"/>
    <property type="match status" value="1"/>
</dbReference>
<evidence type="ECO:0000256" key="7">
    <source>
        <dbReference type="PIRSR" id="PIRSR602401-1"/>
    </source>
</evidence>
<dbReference type="CDD" id="cd11065">
    <property type="entry name" value="CYP64-like"/>
    <property type="match status" value="1"/>
</dbReference>
<keyword evidence="12" id="KW-1185">Reference proteome</keyword>
<organism evidence="11 12">
    <name type="scientific">Knufia peltigerae</name>
    <dbReference type="NCBI Taxonomy" id="1002370"/>
    <lineage>
        <taxon>Eukaryota</taxon>
        <taxon>Fungi</taxon>
        <taxon>Dikarya</taxon>
        <taxon>Ascomycota</taxon>
        <taxon>Pezizomycotina</taxon>
        <taxon>Eurotiomycetes</taxon>
        <taxon>Chaetothyriomycetidae</taxon>
        <taxon>Chaetothyriales</taxon>
        <taxon>Trichomeriaceae</taxon>
        <taxon>Knufia</taxon>
    </lineage>
</organism>
<evidence type="ECO:0000256" key="2">
    <source>
        <dbReference type="ARBA" id="ARBA00010617"/>
    </source>
</evidence>
<comment type="similarity">
    <text evidence="2">Belongs to the cytochrome P450 family.</text>
</comment>
<dbReference type="GO" id="GO:0005506">
    <property type="term" value="F:iron ion binding"/>
    <property type="evidence" value="ECO:0007669"/>
    <property type="project" value="InterPro"/>
</dbReference>
<reference evidence="11" key="1">
    <citation type="submission" date="2022-10" db="EMBL/GenBank/DDBJ databases">
        <title>Culturing micro-colonial fungi from biological soil crusts in the Mojave desert and describing Neophaeococcomyces mojavensis, and introducing the new genera and species Taxawa tesnikishii.</title>
        <authorList>
            <person name="Kurbessoian T."/>
            <person name="Stajich J.E."/>
        </authorList>
    </citation>
    <scope>NUCLEOTIDE SEQUENCE</scope>
    <source>
        <strain evidence="11">TK_35</strain>
    </source>
</reference>
<evidence type="ECO:0000256" key="8">
    <source>
        <dbReference type="PROSITE-ProRule" id="PRU00723"/>
    </source>
</evidence>
<evidence type="ECO:0000256" key="9">
    <source>
        <dbReference type="SAM" id="MobiDB-lite"/>
    </source>
</evidence>
<dbReference type="GO" id="GO:0004497">
    <property type="term" value="F:monooxygenase activity"/>
    <property type="evidence" value="ECO:0007669"/>
    <property type="project" value="UniProtKB-KW"/>
</dbReference>
<accession>A0AA38XZR2</accession>
<comment type="caution">
    <text evidence="11">The sequence shown here is derived from an EMBL/GenBank/DDBJ whole genome shotgun (WGS) entry which is preliminary data.</text>
</comment>
<dbReference type="GO" id="GO:0020037">
    <property type="term" value="F:heme binding"/>
    <property type="evidence" value="ECO:0007669"/>
    <property type="project" value="InterPro"/>
</dbReference>
<evidence type="ECO:0000259" key="10">
    <source>
        <dbReference type="PROSITE" id="PS50103"/>
    </source>
</evidence>
<sequence length="937" mass="105648">MSIEPSWIVGLATLSIFLYALCTVGRRGKNYPPRPLTLPLLGNLHQIPLKGAHFKFTEWAKVYGGIFSLKLGPGTAVVVTDRRVVRELLDKQSAISSFRPPSYVGNLITGGDHVLVMDPGPKWRTMRKVIVQEFTETMCDKKHVNVVNAEAIQMLRDTVVDPKGLMKHPKRFANSIIMSLVFGVRTPDITTSHMRRMFELMEHWSLVMELGSTPPVDFYPFLKWIPQRFLGNWISRANQVKEEMYSLYRDLVEDVIRRRGALGPRDSMMDRVLDQLDSGKLTLTKHQLYFLAGIVIEGGSDTTASGILAFLKAMTCLPEVQKKAQAEIDAVVGQDRTPQWSDYEKLPYVSQVLKESMRWRPVGGAGVPHALSVDAYVDGMFLLKGSVVFFNVWGLHNDEKYIPDPGRFNPDRFAGRTLLAPEYATTASRDHYNYGVGRRLCPGIHLGERNLWIGIAKLLWAFDFEQDVDANGNPIRPDTNYETGYSEGFIVCTNDFPYKVAPRSKERMETIVREFDQDMLAELEERTRERDAAKGELDMAKDTARTYYQRMVQAEADKSHVQTSTECDRFLLVLIDGDSMPFLDEFLPRGMEGGEDAGKHLRSSILDYYKTNPKFHADDRIIIRVYANVRGFARALKAAKIISEESTFDQFIAGFNKSHLLSDYIDAGPNKEAADSKLKGLFKANFELFYRNRHCQHIVFGGSADNSYAGFLGPYALPGGINDRVTLIEGPPFASDLRKVAQGFDRVALTTVFRTTKIQVINGNQIVAGVKRSAPASYISGRPTTGAALTPADKKPSHPPTVPIPSPVIYQNQYGQRLDTPLTYDKEYLKLLYDKNSRLCNNFYLRGHCLFGNTCAWDHSQQLTQTQLDTMRYKARTSNCFNPFCADPACCLGHMCPRGSACNNPACKFLPEMHNIDVSHVYEYNTVTQEKKELKPS</sequence>